<name>A0A5E4D8J1_MARMO</name>
<organism evidence="2 3">
    <name type="scientific">Marmota monax</name>
    <name type="common">Woodchuck</name>
    <dbReference type="NCBI Taxonomy" id="9995"/>
    <lineage>
        <taxon>Eukaryota</taxon>
        <taxon>Metazoa</taxon>
        <taxon>Chordata</taxon>
        <taxon>Craniata</taxon>
        <taxon>Vertebrata</taxon>
        <taxon>Euteleostomi</taxon>
        <taxon>Mammalia</taxon>
        <taxon>Eutheria</taxon>
        <taxon>Euarchontoglires</taxon>
        <taxon>Glires</taxon>
        <taxon>Rodentia</taxon>
        <taxon>Sciuromorpha</taxon>
        <taxon>Sciuridae</taxon>
        <taxon>Xerinae</taxon>
        <taxon>Marmotini</taxon>
        <taxon>Marmota</taxon>
    </lineage>
</organism>
<sequence>ERVQTSSTTDLPTRATYGFTQLPLLSRARACEREERSSQQLWTTGALASRRK</sequence>
<evidence type="ECO:0000256" key="1">
    <source>
        <dbReference type="SAM" id="MobiDB-lite"/>
    </source>
</evidence>
<gene>
    <name evidence="2" type="ORF">MONAX_5E040882</name>
</gene>
<keyword evidence="3" id="KW-1185">Reference proteome</keyword>
<evidence type="ECO:0000313" key="2">
    <source>
        <dbReference type="EMBL" id="VTJ90346.1"/>
    </source>
</evidence>
<protein>
    <submittedName>
        <fullName evidence="2">Uncharacterized protein</fullName>
    </submittedName>
</protein>
<reference evidence="2" key="1">
    <citation type="submission" date="2019-04" db="EMBL/GenBank/DDBJ databases">
        <authorList>
            <person name="Alioto T."/>
            <person name="Alioto T."/>
        </authorList>
    </citation>
    <scope>NUCLEOTIDE SEQUENCE [LARGE SCALE GENOMIC DNA]</scope>
</reference>
<dbReference type="EMBL" id="CABDUW010004401">
    <property type="protein sequence ID" value="VTJ90346.1"/>
    <property type="molecule type" value="Genomic_DNA"/>
</dbReference>
<dbReference type="Proteomes" id="UP000335636">
    <property type="component" value="Unassembled WGS sequence"/>
</dbReference>
<dbReference type="AlphaFoldDB" id="A0A5E4D8J1"/>
<accession>A0A5E4D8J1</accession>
<feature type="region of interest" description="Disordered" evidence="1">
    <location>
        <begin position="33"/>
        <end position="52"/>
    </location>
</feature>
<evidence type="ECO:0000313" key="3">
    <source>
        <dbReference type="Proteomes" id="UP000335636"/>
    </source>
</evidence>
<feature type="non-terminal residue" evidence="2">
    <location>
        <position position="1"/>
    </location>
</feature>
<feature type="non-terminal residue" evidence="2">
    <location>
        <position position="52"/>
    </location>
</feature>
<proteinExistence type="predicted"/>
<comment type="caution">
    <text evidence="2">The sequence shown here is derived from an EMBL/GenBank/DDBJ whole genome shotgun (WGS) entry which is preliminary data.</text>
</comment>